<keyword evidence="1" id="KW-0175">Coiled coil</keyword>
<keyword evidence="3" id="KW-1185">Reference proteome</keyword>
<sequence length="342" mass="39380">MQPRWLTAQLEEFDYQTDYQSDMIRGLVQQVQSLLMLTSDVIQASKSDVHACYEKYLTLEKRYQAALELNAMRAQRVEDQLEASIQAEQQSEQQFDHCGQVQHHWQHQVDKAIQWVKYAIEEHNRCVDIYNDASHKLDNAQRDLRHAETQLDIARRRPPVRVYIGDNSRGEPQYRYDPPDTSYERAQVSSAISHVNRCQSALQSAAGQLKRAKHECAQAERQRDGAIDSRNDAIEAVALSKSGVELAGDAKHHAVLSVKYSDECSAVLSQIQVILEQFKQVYEQQSTMLGRLDNDHNDALINMRQLETQQETVQGETYTLKYTLQDKINLLIAFDQPLNRSY</sequence>
<proteinExistence type="predicted"/>
<dbReference type="RefSeq" id="WP_237483609.1">
    <property type="nucleotide sequence ID" value="NZ_CAKLCM010000002.1"/>
</dbReference>
<feature type="coiled-coil region" evidence="1">
    <location>
        <begin position="130"/>
        <end position="157"/>
    </location>
</feature>
<evidence type="ECO:0000313" key="3">
    <source>
        <dbReference type="Proteomes" id="UP000838160"/>
    </source>
</evidence>
<evidence type="ECO:0000313" key="2">
    <source>
        <dbReference type="EMBL" id="CAH0524893.1"/>
    </source>
</evidence>
<accession>A0ABN8DD49</accession>
<evidence type="ECO:0000256" key="1">
    <source>
        <dbReference type="SAM" id="Coils"/>
    </source>
</evidence>
<organism evidence="2 3">
    <name type="scientific">Vibrio hippocampi</name>
    <dbReference type="NCBI Taxonomy" id="654686"/>
    <lineage>
        <taxon>Bacteria</taxon>
        <taxon>Pseudomonadati</taxon>
        <taxon>Pseudomonadota</taxon>
        <taxon>Gammaproteobacteria</taxon>
        <taxon>Vibrionales</taxon>
        <taxon>Vibrionaceae</taxon>
        <taxon>Vibrio</taxon>
    </lineage>
</organism>
<comment type="caution">
    <text evidence="2">The sequence shown here is derived from an EMBL/GenBank/DDBJ whole genome shotgun (WGS) entry which is preliminary data.</text>
</comment>
<name>A0ABN8DD49_9VIBR</name>
<feature type="coiled-coil region" evidence="1">
    <location>
        <begin position="195"/>
        <end position="229"/>
    </location>
</feature>
<reference evidence="2" key="1">
    <citation type="submission" date="2021-12" db="EMBL/GenBank/DDBJ databases">
        <authorList>
            <person name="Rodrigo-Torres L."/>
            <person name="Arahal R. D."/>
            <person name="Lucena T."/>
        </authorList>
    </citation>
    <scope>NUCLEOTIDE SEQUENCE</scope>
    <source>
        <strain evidence="2">CECT 8226</strain>
    </source>
</reference>
<dbReference type="Proteomes" id="UP000838160">
    <property type="component" value="Unassembled WGS sequence"/>
</dbReference>
<dbReference type="EMBL" id="CAKLCM010000002">
    <property type="protein sequence ID" value="CAH0524893.1"/>
    <property type="molecule type" value="Genomic_DNA"/>
</dbReference>
<gene>
    <name evidence="2" type="ORF">VHP8226_00568</name>
</gene>
<protein>
    <submittedName>
        <fullName evidence="2">Uncharacterized protein</fullName>
    </submittedName>
</protein>